<keyword evidence="6 7" id="KW-0413">Isomerase</keyword>
<evidence type="ECO:0000256" key="3">
    <source>
        <dbReference type="ARBA" id="ARBA00008397"/>
    </source>
</evidence>
<dbReference type="SUPFAM" id="SSF51556">
    <property type="entry name" value="Metallo-dependent hydrolases"/>
    <property type="match status" value="1"/>
</dbReference>
<dbReference type="Gene3D" id="1.10.2020.10">
    <property type="entry name" value="uronate isomerase, domain 2, chain A"/>
    <property type="match status" value="1"/>
</dbReference>
<evidence type="ECO:0000313" key="8">
    <source>
        <dbReference type="EMBL" id="MEQ2556646.1"/>
    </source>
</evidence>
<evidence type="ECO:0000256" key="2">
    <source>
        <dbReference type="ARBA" id="ARBA00004892"/>
    </source>
</evidence>
<dbReference type="HAMAP" id="MF_00675">
    <property type="entry name" value="UxaC"/>
    <property type="match status" value="1"/>
</dbReference>
<comment type="catalytic activity">
    <reaction evidence="1 7">
        <text>D-glucuronate = D-fructuronate</text>
        <dbReference type="Rhea" id="RHEA:13049"/>
        <dbReference type="ChEBI" id="CHEBI:58720"/>
        <dbReference type="ChEBI" id="CHEBI:59863"/>
        <dbReference type="EC" id="5.3.1.12"/>
    </reaction>
</comment>
<gene>
    <name evidence="7 8" type="primary">uxaC</name>
    <name evidence="8" type="ORF">WMO43_01950</name>
</gene>
<keyword evidence="9" id="KW-1185">Reference proteome</keyword>
<dbReference type="EC" id="5.3.1.12" evidence="4 7"/>
<sequence>MKSFMNENFLLSNQTAELLYHNYAKNMPIIDYHCHLNPREIAKNRRFENITRVWLEGDHYKWRLMRANGIDEEYITGDAEDREKFFMWAKTLEKCIGNPLYHWSHLELQRYFGYNGILSEKTAPEVWELCNERLDNPDMCARELIKKSNVHLICTTDDPIDSLKWHEEISQDNSFDVMVLPTWRPDRAFAIDSPAFCDYLLSLGEVTHLKISSFQTLCLALKRRMGFFQEHGCCISDHSFSHIPWKPCSEEDAEAIFSKVLDERPVSFEERMQFETALLTFLGKQYHKLGWAMQLHYGVKRNNNQRQFKRLGPDTGFDSIGYSAPLNELADFLNELSLTNELPKTILYSLNPNDNAILDTIIGCFQDDSAIGKIQHGSAWWFNDHYDGMRDHLSSLAANGVLSNFIGMLTDSRSFLSYTRHEYFRRILCELIGEWVEEGKYPNDREMLSKIVTDICYNNAVKYFRFSV</sequence>
<evidence type="ECO:0000313" key="9">
    <source>
        <dbReference type="Proteomes" id="UP001454489"/>
    </source>
</evidence>
<reference evidence="8 9" key="1">
    <citation type="submission" date="2024-03" db="EMBL/GenBank/DDBJ databases">
        <title>Human intestinal bacterial collection.</title>
        <authorList>
            <person name="Pauvert C."/>
            <person name="Hitch T.C.A."/>
            <person name="Clavel T."/>
        </authorList>
    </citation>
    <scope>NUCLEOTIDE SEQUENCE [LARGE SCALE GENOMIC DNA]</scope>
    <source>
        <strain evidence="8 9">CLA-AA-H185</strain>
    </source>
</reference>
<protein>
    <recommendedName>
        <fullName evidence="5 7">Uronate isomerase</fullName>
        <ecNumber evidence="4 7">5.3.1.12</ecNumber>
    </recommendedName>
    <alternativeName>
        <fullName evidence="7">Glucuronate isomerase</fullName>
    </alternativeName>
    <alternativeName>
        <fullName evidence="7">Uronic isomerase</fullName>
    </alternativeName>
</protein>
<dbReference type="InterPro" id="IPR032466">
    <property type="entry name" value="Metal_Hydrolase"/>
</dbReference>
<organism evidence="8 9">
    <name type="scientific">Maccoyibacter intestinihominis</name>
    <dbReference type="NCBI Taxonomy" id="3133499"/>
    <lineage>
        <taxon>Bacteria</taxon>
        <taxon>Bacillati</taxon>
        <taxon>Bacillota</taxon>
        <taxon>Clostridia</taxon>
        <taxon>Lachnospirales</taxon>
        <taxon>Lachnospiraceae</taxon>
        <taxon>Maccoyibacter</taxon>
    </lineage>
</organism>
<dbReference type="Proteomes" id="UP001454489">
    <property type="component" value="Unassembled WGS sequence"/>
</dbReference>
<dbReference type="InterPro" id="IPR003766">
    <property type="entry name" value="Uronate_isomerase"/>
</dbReference>
<name>A0ABV1HBM1_9FIRM</name>
<evidence type="ECO:0000256" key="4">
    <source>
        <dbReference type="ARBA" id="ARBA00012546"/>
    </source>
</evidence>
<dbReference type="PANTHER" id="PTHR30068">
    <property type="entry name" value="URONATE ISOMERASE"/>
    <property type="match status" value="1"/>
</dbReference>
<comment type="similarity">
    <text evidence="3 7">Belongs to the metallo-dependent hydrolases superfamily. Uronate isomerase family.</text>
</comment>
<accession>A0ABV1HBM1</accession>
<comment type="catalytic activity">
    <reaction evidence="7">
        <text>aldehydo-D-galacturonate = keto-D-tagaturonate</text>
        <dbReference type="Rhea" id="RHEA:27702"/>
        <dbReference type="ChEBI" id="CHEBI:12952"/>
        <dbReference type="ChEBI" id="CHEBI:17886"/>
    </reaction>
</comment>
<comment type="caution">
    <text evidence="8">The sequence shown here is derived from an EMBL/GenBank/DDBJ whole genome shotgun (WGS) entry which is preliminary data.</text>
</comment>
<evidence type="ECO:0000256" key="7">
    <source>
        <dbReference type="HAMAP-Rule" id="MF_00675"/>
    </source>
</evidence>
<evidence type="ECO:0000256" key="1">
    <source>
        <dbReference type="ARBA" id="ARBA00001165"/>
    </source>
</evidence>
<comment type="pathway">
    <text evidence="2 7">Carbohydrate metabolism; pentose and glucuronate interconversion.</text>
</comment>
<dbReference type="NCBIfam" id="NF002794">
    <property type="entry name" value="PRK02925.1"/>
    <property type="match status" value="1"/>
</dbReference>
<dbReference type="PANTHER" id="PTHR30068:SF4">
    <property type="entry name" value="URONATE ISOMERASE"/>
    <property type="match status" value="1"/>
</dbReference>
<dbReference type="GO" id="GO:0008880">
    <property type="term" value="F:glucuronate isomerase activity"/>
    <property type="evidence" value="ECO:0007669"/>
    <property type="project" value="UniProtKB-EC"/>
</dbReference>
<dbReference type="Pfam" id="PF02614">
    <property type="entry name" value="UxaC"/>
    <property type="match status" value="1"/>
</dbReference>
<evidence type="ECO:0000256" key="6">
    <source>
        <dbReference type="ARBA" id="ARBA00023235"/>
    </source>
</evidence>
<dbReference type="EMBL" id="JBBMEX010000002">
    <property type="protein sequence ID" value="MEQ2556646.1"/>
    <property type="molecule type" value="Genomic_DNA"/>
</dbReference>
<dbReference type="RefSeq" id="WP_353529631.1">
    <property type="nucleotide sequence ID" value="NZ_JBBMEX010000002.1"/>
</dbReference>
<evidence type="ECO:0000256" key="5">
    <source>
        <dbReference type="ARBA" id="ARBA00020555"/>
    </source>
</evidence>
<dbReference type="Gene3D" id="3.20.20.140">
    <property type="entry name" value="Metal-dependent hydrolases"/>
    <property type="match status" value="1"/>
</dbReference>
<proteinExistence type="inferred from homology"/>